<evidence type="ECO:0000313" key="1">
    <source>
        <dbReference type="EMBL" id="PWA42486.1"/>
    </source>
</evidence>
<proteinExistence type="predicted"/>
<dbReference type="EMBL" id="PKPP01012366">
    <property type="protein sequence ID" value="PWA42486.1"/>
    <property type="molecule type" value="Genomic_DNA"/>
</dbReference>
<sequence>MEKNNKKLIETLVKGKSSAETLQNLIRKKRVNCNESGSFDGLLVDILGSFSGGLSMLGSCDSGEICGVQASPPVDPVPEVNSGKKPAPVVKERRGCYKRSCNAVFNNNLDVGCFGAAVQSTGASGCSVMSYRAFGSVV</sequence>
<reference evidence="1 2" key="1">
    <citation type="journal article" date="2018" name="Mol. Plant">
        <title>The genome of Artemisia annua provides insight into the evolution of Asteraceae family and artemisinin biosynthesis.</title>
        <authorList>
            <person name="Shen Q."/>
            <person name="Zhang L."/>
            <person name="Liao Z."/>
            <person name="Wang S."/>
            <person name="Yan T."/>
            <person name="Shi P."/>
            <person name="Liu M."/>
            <person name="Fu X."/>
            <person name="Pan Q."/>
            <person name="Wang Y."/>
            <person name="Lv Z."/>
            <person name="Lu X."/>
            <person name="Zhang F."/>
            <person name="Jiang W."/>
            <person name="Ma Y."/>
            <person name="Chen M."/>
            <person name="Hao X."/>
            <person name="Li L."/>
            <person name="Tang Y."/>
            <person name="Lv G."/>
            <person name="Zhou Y."/>
            <person name="Sun X."/>
            <person name="Brodelius P.E."/>
            <person name="Rose J.K.C."/>
            <person name="Tang K."/>
        </authorList>
    </citation>
    <scope>NUCLEOTIDE SEQUENCE [LARGE SCALE GENOMIC DNA]</scope>
    <source>
        <strain evidence="2">cv. Huhao1</strain>
        <tissue evidence="1">Leaf</tissue>
    </source>
</reference>
<dbReference type="AlphaFoldDB" id="A0A2U1L0G3"/>
<gene>
    <name evidence="1" type="ORF">CTI12_AA544220</name>
</gene>
<comment type="caution">
    <text evidence="1">The sequence shown here is derived from an EMBL/GenBank/DDBJ whole genome shotgun (WGS) entry which is preliminary data.</text>
</comment>
<evidence type="ECO:0000313" key="2">
    <source>
        <dbReference type="Proteomes" id="UP000245207"/>
    </source>
</evidence>
<dbReference type="GO" id="GO:0003677">
    <property type="term" value="F:DNA binding"/>
    <property type="evidence" value="ECO:0007669"/>
    <property type="project" value="UniProtKB-KW"/>
</dbReference>
<protein>
    <submittedName>
        <fullName evidence="1">WRKY DNA-binding protein 54</fullName>
    </submittedName>
</protein>
<keyword evidence="2" id="KW-1185">Reference proteome</keyword>
<organism evidence="1 2">
    <name type="scientific">Artemisia annua</name>
    <name type="common">Sweet wormwood</name>
    <dbReference type="NCBI Taxonomy" id="35608"/>
    <lineage>
        <taxon>Eukaryota</taxon>
        <taxon>Viridiplantae</taxon>
        <taxon>Streptophyta</taxon>
        <taxon>Embryophyta</taxon>
        <taxon>Tracheophyta</taxon>
        <taxon>Spermatophyta</taxon>
        <taxon>Magnoliopsida</taxon>
        <taxon>eudicotyledons</taxon>
        <taxon>Gunneridae</taxon>
        <taxon>Pentapetalae</taxon>
        <taxon>asterids</taxon>
        <taxon>campanulids</taxon>
        <taxon>Asterales</taxon>
        <taxon>Asteraceae</taxon>
        <taxon>Asteroideae</taxon>
        <taxon>Anthemideae</taxon>
        <taxon>Artemisiinae</taxon>
        <taxon>Artemisia</taxon>
    </lineage>
</organism>
<name>A0A2U1L0G3_ARTAN</name>
<keyword evidence="1" id="KW-0238">DNA-binding</keyword>
<dbReference type="Proteomes" id="UP000245207">
    <property type="component" value="Unassembled WGS sequence"/>
</dbReference>
<accession>A0A2U1L0G3</accession>